<feature type="transmembrane region" description="Helical" evidence="1">
    <location>
        <begin position="224"/>
        <end position="243"/>
    </location>
</feature>
<keyword evidence="1" id="KW-0472">Membrane</keyword>
<dbReference type="Proteomes" id="UP001595615">
    <property type="component" value="Unassembled WGS sequence"/>
</dbReference>
<dbReference type="RefSeq" id="WP_380858855.1">
    <property type="nucleotide sequence ID" value="NZ_JBHRXV010000004.1"/>
</dbReference>
<keyword evidence="4" id="KW-1185">Reference proteome</keyword>
<evidence type="ECO:0000259" key="2">
    <source>
        <dbReference type="Pfam" id="PF06724"/>
    </source>
</evidence>
<feature type="domain" description="DUF1206" evidence="2">
    <location>
        <begin position="13"/>
        <end position="73"/>
    </location>
</feature>
<dbReference type="InterPro" id="IPR009597">
    <property type="entry name" value="DUF1206"/>
</dbReference>
<feature type="transmembrane region" description="Helical" evidence="1">
    <location>
        <begin position="12"/>
        <end position="30"/>
    </location>
</feature>
<name>A0ABV7X841_9SPHN</name>
<gene>
    <name evidence="3" type="ORF">ACFOMD_06870</name>
</gene>
<feature type="transmembrane region" description="Helical" evidence="1">
    <location>
        <begin position="50"/>
        <end position="71"/>
    </location>
</feature>
<feature type="transmembrane region" description="Helical" evidence="1">
    <location>
        <begin position="92"/>
        <end position="112"/>
    </location>
</feature>
<dbReference type="Pfam" id="PF06724">
    <property type="entry name" value="DUF1206"/>
    <property type="match status" value="3"/>
</dbReference>
<organism evidence="3 4">
    <name type="scientific">Sphingoaurantiacus capsulatus</name>
    <dbReference type="NCBI Taxonomy" id="1771310"/>
    <lineage>
        <taxon>Bacteria</taxon>
        <taxon>Pseudomonadati</taxon>
        <taxon>Pseudomonadota</taxon>
        <taxon>Alphaproteobacteria</taxon>
        <taxon>Sphingomonadales</taxon>
        <taxon>Sphingosinicellaceae</taxon>
        <taxon>Sphingoaurantiacus</taxon>
    </lineage>
</organism>
<proteinExistence type="predicted"/>
<keyword evidence="1" id="KW-0812">Transmembrane</keyword>
<dbReference type="EMBL" id="JBHRXV010000004">
    <property type="protein sequence ID" value="MFC3712285.1"/>
    <property type="molecule type" value="Genomic_DNA"/>
</dbReference>
<sequence>MPPIARFETLTRIGFAARGLTYILIGWLALRAGQAAGASEALGTLAGDGFGTGLLALAAVGLAAYGAWRLLESTLDLEGAGDDAKGKAVRAGHGLSGFAHLFLALAVLQMALGNGGGSDDGDTARSATSWLLGLPAGGVLVRLVAVGLVAAGIFQFVEAVRLSFLKQLDPPAARKAWVQWVGRLGYAARGIVFGLVGLGFWRAGDSANAAAAGGMGDALAGVSGWMFTAVALGLLLFGVFSLVQARYRRIADPQVGDRIRSAL</sequence>
<protein>
    <submittedName>
        <fullName evidence="3">DUF1206 domain-containing protein</fullName>
    </submittedName>
</protein>
<reference evidence="4" key="1">
    <citation type="journal article" date="2019" name="Int. J. Syst. Evol. Microbiol.">
        <title>The Global Catalogue of Microorganisms (GCM) 10K type strain sequencing project: providing services to taxonomists for standard genome sequencing and annotation.</title>
        <authorList>
            <consortium name="The Broad Institute Genomics Platform"/>
            <consortium name="The Broad Institute Genome Sequencing Center for Infectious Disease"/>
            <person name="Wu L."/>
            <person name="Ma J."/>
        </authorList>
    </citation>
    <scope>NUCLEOTIDE SEQUENCE [LARGE SCALE GENOMIC DNA]</scope>
    <source>
        <strain evidence="4">KCTC 42644</strain>
    </source>
</reference>
<feature type="transmembrane region" description="Helical" evidence="1">
    <location>
        <begin position="184"/>
        <end position="204"/>
    </location>
</feature>
<evidence type="ECO:0000256" key="1">
    <source>
        <dbReference type="SAM" id="Phobius"/>
    </source>
</evidence>
<accession>A0ABV7X841</accession>
<feature type="domain" description="DUF1206" evidence="2">
    <location>
        <begin position="184"/>
        <end position="248"/>
    </location>
</feature>
<feature type="transmembrane region" description="Helical" evidence="1">
    <location>
        <begin position="132"/>
        <end position="157"/>
    </location>
</feature>
<feature type="domain" description="DUF1206" evidence="2">
    <location>
        <begin position="91"/>
        <end position="160"/>
    </location>
</feature>
<evidence type="ECO:0000313" key="3">
    <source>
        <dbReference type="EMBL" id="MFC3712285.1"/>
    </source>
</evidence>
<evidence type="ECO:0000313" key="4">
    <source>
        <dbReference type="Proteomes" id="UP001595615"/>
    </source>
</evidence>
<comment type="caution">
    <text evidence="3">The sequence shown here is derived from an EMBL/GenBank/DDBJ whole genome shotgun (WGS) entry which is preliminary data.</text>
</comment>
<keyword evidence="1" id="KW-1133">Transmembrane helix</keyword>